<dbReference type="PANTHER" id="PTHR43280:SF34">
    <property type="entry name" value="ARAC-FAMILY TRANSCRIPTIONAL REGULATOR"/>
    <property type="match status" value="1"/>
</dbReference>
<evidence type="ECO:0000256" key="2">
    <source>
        <dbReference type="ARBA" id="ARBA00023125"/>
    </source>
</evidence>
<keyword evidence="3" id="KW-0804">Transcription</keyword>
<protein>
    <submittedName>
        <fullName evidence="5">Transcriptional regulator, AraC family</fullName>
    </submittedName>
</protein>
<evidence type="ECO:0000256" key="3">
    <source>
        <dbReference type="ARBA" id="ARBA00023163"/>
    </source>
</evidence>
<dbReference type="Gene3D" id="1.10.10.60">
    <property type="entry name" value="Homeodomain-like"/>
    <property type="match status" value="2"/>
</dbReference>
<dbReference type="GO" id="GO:0003700">
    <property type="term" value="F:DNA-binding transcription factor activity"/>
    <property type="evidence" value="ECO:0007669"/>
    <property type="project" value="InterPro"/>
</dbReference>
<proteinExistence type="predicted"/>
<keyword evidence="1" id="KW-0805">Transcription regulation</keyword>
<dbReference type="InterPro" id="IPR009057">
    <property type="entry name" value="Homeodomain-like_sf"/>
</dbReference>
<dbReference type="PRINTS" id="PR00032">
    <property type="entry name" value="HTHARAC"/>
</dbReference>
<dbReference type="SUPFAM" id="SSF46689">
    <property type="entry name" value="Homeodomain-like"/>
    <property type="match status" value="2"/>
</dbReference>
<dbReference type="InterPro" id="IPR018060">
    <property type="entry name" value="HTH_AraC"/>
</dbReference>
<accession>U2KY70</accession>
<evidence type="ECO:0000313" key="6">
    <source>
        <dbReference type="Proteomes" id="UP000016662"/>
    </source>
</evidence>
<keyword evidence="6" id="KW-1185">Reference proteome</keyword>
<dbReference type="GO" id="GO:0043565">
    <property type="term" value="F:sequence-specific DNA binding"/>
    <property type="evidence" value="ECO:0007669"/>
    <property type="project" value="InterPro"/>
</dbReference>
<evidence type="ECO:0000259" key="4">
    <source>
        <dbReference type="PROSITE" id="PS01124"/>
    </source>
</evidence>
<evidence type="ECO:0000256" key="1">
    <source>
        <dbReference type="ARBA" id="ARBA00023015"/>
    </source>
</evidence>
<reference evidence="5 6" key="1">
    <citation type="submission" date="2013-07" db="EMBL/GenBank/DDBJ databases">
        <authorList>
            <person name="Weinstock G."/>
            <person name="Sodergren E."/>
            <person name="Wylie T."/>
            <person name="Fulton L."/>
            <person name="Fulton R."/>
            <person name="Fronick C."/>
            <person name="O'Laughlin M."/>
            <person name="Godfrey J."/>
            <person name="Miner T."/>
            <person name="Herter B."/>
            <person name="Appelbaum E."/>
            <person name="Cordes M."/>
            <person name="Lek S."/>
            <person name="Wollam A."/>
            <person name="Pepin K.H."/>
            <person name="Palsikar V.B."/>
            <person name="Mitreva M."/>
            <person name="Wilson R.K."/>
        </authorList>
    </citation>
    <scope>NUCLEOTIDE SEQUENCE [LARGE SCALE GENOMIC DNA]</scope>
    <source>
        <strain evidence="5 6">ATCC 27760</strain>
    </source>
</reference>
<dbReference type="AlphaFoldDB" id="U2KY70"/>
<dbReference type="InterPro" id="IPR020449">
    <property type="entry name" value="Tscrpt_reg_AraC-type_HTH"/>
</dbReference>
<dbReference type="Proteomes" id="UP000016662">
    <property type="component" value="Unassembled WGS sequence"/>
</dbReference>
<organism evidence="5 6">
    <name type="scientific">Ruminococcus callidus ATCC 27760</name>
    <dbReference type="NCBI Taxonomy" id="411473"/>
    <lineage>
        <taxon>Bacteria</taxon>
        <taxon>Bacillati</taxon>
        <taxon>Bacillota</taxon>
        <taxon>Clostridia</taxon>
        <taxon>Eubacteriales</taxon>
        <taxon>Oscillospiraceae</taxon>
        <taxon>Ruminococcus</taxon>
    </lineage>
</organism>
<sequence>MLCKRGGGFMHMNINQDLQEQLFRQREEQICHLDYNQEFRYYNAVASGDMESVKEYLMPENDDAYSGSEYGKLSQNSLWNARYHFVVAVALIARICVEHHMEREIAYTLSDVFVQKIDDCKTVAEIAALHNIMVRDFTKRMQLLQKAAYSMHVARAIDYITIHLHEKLQTGNIADAISINRGYLSTLFRQETGKSLHDYILAEKIHAAAQMITTSEMSFSEISQYYSFSSQSHFIQCFRKELGMTPLEYRKRYYRSSEVSEGNTE</sequence>
<dbReference type="STRING" id="411473.RUMCAL_00596"/>
<name>U2KY70_9FIRM</name>
<comment type="caution">
    <text evidence="5">The sequence shown here is derived from an EMBL/GenBank/DDBJ whole genome shotgun (WGS) entry which is preliminary data.</text>
</comment>
<dbReference type="OrthoDB" id="184994at2"/>
<dbReference type="eggNOG" id="COG2207">
    <property type="taxonomic scope" value="Bacteria"/>
</dbReference>
<keyword evidence="2" id="KW-0238">DNA-binding</keyword>
<dbReference type="PROSITE" id="PS01124">
    <property type="entry name" value="HTH_ARAC_FAMILY_2"/>
    <property type="match status" value="1"/>
</dbReference>
<dbReference type="SMART" id="SM00342">
    <property type="entry name" value="HTH_ARAC"/>
    <property type="match status" value="1"/>
</dbReference>
<dbReference type="PANTHER" id="PTHR43280">
    <property type="entry name" value="ARAC-FAMILY TRANSCRIPTIONAL REGULATOR"/>
    <property type="match status" value="1"/>
</dbReference>
<gene>
    <name evidence="5" type="ORF">RUMCAL_00596</name>
</gene>
<dbReference type="HOGENOM" id="CLU_036605_3_0_9"/>
<evidence type="ECO:0000313" key="5">
    <source>
        <dbReference type="EMBL" id="ERJ97030.1"/>
    </source>
</evidence>
<dbReference type="PATRIC" id="fig|411473.3.peg.467"/>
<dbReference type="Pfam" id="PF12833">
    <property type="entry name" value="HTH_18"/>
    <property type="match status" value="1"/>
</dbReference>
<dbReference type="EMBL" id="AWVF01000067">
    <property type="protein sequence ID" value="ERJ97030.1"/>
    <property type="molecule type" value="Genomic_DNA"/>
</dbReference>
<feature type="domain" description="HTH araC/xylS-type" evidence="4">
    <location>
        <begin position="154"/>
        <end position="252"/>
    </location>
</feature>